<comment type="similarity">
    <text evidence="1">Belongs to the SMP-30/CGR1 family.</text>
</comment>
<organism evidence="3">
    <name type="scientific">freshwater metagenome</name>
    <dbReference type="NCBI Taxonomy" id="449393"/>
    <lineage>
        <taxon>unclassified sequences</taxon>
        <taxon>metagenomes</taxon>
        <taxon>ecological metagenomes</taxon>
    </lineage>
</organism>
<dbReference type="SUPFAM" id="SSF63829">
    <property type="entry name" value="Calcium-dependent phosphotriesterase"/>
    <property type="match status" value="1"/>
</dbReference>
<proteinExistence type="inferred from homology"/>
<reference evidence="3" key="1">
    <citation type="submission" date="2020-05" db="EMBL/GenBank/DDBJ databases">
        <authorList>
            <person name="Chiriac C."/>
            <person name="Salcher M."/>
            <person name="Ghai R."/>
            <person name="Kavagutti S V."/>
        </authorList>
    </citation>
    <scope>NUCLEOTIDE SEQUENCE</scope>
</reference>
<dbReference type="AlphaFoldDB" id="A0A6J6QKS3"/>
<dbReference type="EMBL" id="CAEZYD010000008">
    <property type="protein sequence ID" value="CAB4709615.1"/>
    <property type="molecule type" value="Genomic_DNA"/>
</dbReference>
<dbReference type="GO" id="GO:0005509">
    <property type="term" value="F:calcium ion binding"/>
    <property type="evidence" value="ECO:0007669"/>
    <property type="project" value="TreeGrafter"/>
</dbReference>
<name>A0A6J6QKS3_9ZZZZ</name>
<evidence type="ECO:0000313" key="3">
    <source>
        <dbReference type="EMBL" id="CAB4709615.1"/>
    </source>
</evidence>
<evidence type="ECO:0000259" key="2">
    <source>
        <dbReference type="Pfam" id="PF08450"/>
    </source>
</evidence>
<gene>
    <name evidence="3" type="ORF">UFOPK2652_00710</name>
</gene>
<protein>
    <submittedName>
        <fullName evidence="3">Unannotated protein</fullName>
    </submittedName>
</protein>
<dbReference type="PANTHER" id="PTHR10907">
    <property type="entry name" value="REGUCALCIN"/>
    <property type="match status" value="1"/>
</dbReference>
<dbReference type="GO" id="GO:0004341">
    <property type="term" value="F:gluconolactonase activity"/>
    <property type="evidence" value="ECO:0007669"/>
    <property type="project" value="TreeGrafter"/>
</dbReference>
<dbReference type="InterPro" id="IPR011042">
    <property type="entry name" value="6-blade_b-propeller_TolB-like"/>
</dbReference>
<dbReference type="PRINTS" id="PR01790">
    <property type="entry name" value="SMP30FAMILY"/>
</dbReference>
<accession>A0A6J6QKS3</accession>
<dbReference type="PANTHER" id="PTHR10907:SF47">
    <property type="entry name" value="REGUCALCIN"/>
    <property type="match status" value="1"/>
</dbReference>
<dbReference type="Gene3D" id="2.120.10.30">
    <property type="entry name" value="TolB, C-terminal domain"/>
    <property type="match status" value="1"/>
</dbReference>
<dbReference type="Pfam" id="PF08450">
    <property type="entry name" value="SGL"/>
    <property type="match status" value="1"/>
</dbReference>
<dbReference type="InterPro" id="IPR013658">
    <property type="entry name" value="SGL"/>
</dbReference>
<dbReference type="GO" id="GO:0019853">
    <property type="term" value="P:L-ascorbic acid biosynthetic process"/>
    <property type="evidence" value="ECO:0007669"/>
    <property type="project" value="TreeGrafter"/>
</dbReference>
<dbReference type="InterPro" id="IPR005511">
    <property type="entry name" value="SMP-30"/>
</dbReference>
<evidence type="ECO:0000256" key="1">
    <source>
        <dbReference type="ARBA" id="ARBA00008853"/>
    </source>
</evidence>
<sequence>MKLFSAECIPNTKGDLGEGLLWDERNETIMWVDAFVKIINTWNPATKTLIERKYDSLVTSIAKRESGGYVVAAGLKLIVLNENLDVTGTSPLEMPNENVRTNDGNVDINGNYWVGCFANDAKPKQGNLRRISPNLDSKVFLKDITIANGMDWSPDNKICYYIDTPTKKVSRFNFNIETSDFEGELEAIDVSQYSGAPDGMCVDAAGNLWVAFWGGGCVRSFSPTGELLAQVDVAATLVTNCAFGGADLSTLYITCAIPSYEDFVKGEEPLAGSLFKADVGAKGRLQNNFAG</sequence>
<feature type="domain" description="SMP-30/Gluconolactonase/LRE-like region" evidence="2">
    <location>
        <begin position="16"/>
        <end position="256"/>
    </location>
</feature>